<keyword evidence="9" id="KW-1185">Reference proteome</keyword>
<dbReference type="InterPro" id="IPR023494">
    <property type="entry name" value="Cyt_c_bgen_Ccs1/CcsB/ResB"/>
</dbReference>
<reference evidence="8 9" key="1">
    <citation type="journal article" date="2013" name="Genome Announc.">
        <title>Draft Genome Sequence of Methylophaga lonarensis MPLT, a Haloalkaliphilic (Non-Methane-Utilizing) Methylotroph.</title>
        <authorList>
            <person name="Shetty S.A."/>
            <person name="Marathe N.P."/>
            <person name="Munot H."/>
            <person name="Antony C.P."/>
            <person name="Dhotre D.P."/>
            <person name="Murrell J.C."/>
            <person name="Shouche Y.S."/>
        </authorList>
    </citation>
    <scope>NUCLEOTIDE SEQUENCE [LARGE SCALE GENOMIC DNA]</scope>
    <source>
        <strain evidence="8 9">MPL</strain>
    </source>
</reference>
<proteinExistence type="predicted"/>
<keyword evidence="5 6" id="KW-0472">Membrane</keyword>
<sequence length="641" mass="73033">MELAITLLITLAIASVIGTVLQQNQPYTDYLIKFGPFWFEVFESVGLYDVYSAPWFLVILTLLVISTAICVTRHTPSMLKDMRNLRTQVQRKSLASMKHNEQWASADAPATLAANFQQQLKDEGFRTRLTDRNGALLVSAMRGGINRLGYLLTHIAIVVICVGGLMDGNLPLKLAEWRGQIQIETRDLPLSQIPQESRLAVGKQAFRGSVSIPEGRSSEVVFLPMRDGYLVQALPFRIELEEFRIEHYDNGQPKSFESDLVIHDPELDEPLRQTIAVNHPLVHKGYAIYQASFADGGSILQVEAWPFDHRAGDPVMLDTKVFDNRDMRWGDRQYRLEMTNFRLFNINPDPTDEEPRRVRNYGPSIGFILRSHTGEATEYENYMFPIEREGRRFYLSGVRGSPSENFSYLHLPADANDGVEGFMEYLARLRDRELVGEIAQMMTRDALADLPEPDANLEESLQQTLMTLVGMFVRGGFDEVREFVENSLPEIERQTLAPAYLGMLREMLARVYFAGVEGHELDNTDNQNIFFLQDAVDAIGSLPRYHSPVFLMLHDYEHIQASGLQIARAPGQFIVYFGSVMLMAGLFILFYLPQRRLWVWLDAEGTGSRVLLAGMTNRNPRDFDGFFDEIQQLLKPDKREL</sequence>
<feature type="transmembrane region" description="Helical" evidence="6">
    <location>
        <begin position="53"/>
        <end position="72"/>
    </location>
</feature>
<evidence type="ECO:0000256" key="4">
    <source>
        <dbReference type="ARBA" id="ARBA00022989"/>
    </source>
</evidence>
<keyword evidence="3" id="KW-0201">Cytochrome c-type biogenesis</keyword>
<keyword evidence="2 6" id="KW-0812">Transmembrane</keyword>
<protein>
    <submittedName>
        <fullName evidence="8">Cytochrome c-type biogenesis protein Ccs1/ResB</fullName>
    </submittedName>
</protein>
<dbReference type="AlphaFoldDB" id="M7PGY0"/>
<dbReference type="GO" id="GO:0016020">
    <property type="term" value="C:membrane"/>
    <property type="evidence" value="ECO:0007669"/>
    <property type="project" value="UniProtKB-SubCell"/>
</dbReference>
<comment type="caution">
    <text evidence="8">The sequence shown here is derived from an EMBL/GenBank/DDBJ whole genome shotgun (WGS) entry which is preliminary data.</text>
</comment>
<dbReference type="STRING" id="1286106.MPL1_06647"/>
<dbReference type="Pfam" id="PF05140">
    <property type="entry name" value="ResB"/>
    <property type="match status" value="1"/>
</dbReference>
<dbReference type="PANTHER" id="PTHR31566">
    <property type="entry name" value="CYTOCHROME C BIOGENESIS PROTEIN CCS1, CHLOROPLASTIC"/>
    <property type="match status" value="1"/>
</dbReference>
<comment type="subcellular location">
    <subcellularLocation>
        <location evidence="1">Membrane</location>
        <topology evidence="1">Multi-pass membrane protein</topology>
    </subcellularLocation>
</comment>
<evidence type="ECO:0000256" key="3">
    <source>
        <dbReference type="ARBA" id="ARBA00022748"/>
    </source>
</evidence>
<dbReference type="EMBL" id="APHR01000032">
    <property type="protein sequence ID" value="EMR13160.1"/>
    <property type="molecule type" value="Genomic_DNA"/>
</dbReference>
<evidence type="ECO:0000256" key="5">
    <source>
        <dbReference type="ARBA" id="ARBA00023136"/>
    </source>
</evidence>
<dbReference type="eggNOG" id="COG1333">
    <property type="taxonomic scope" value="Bacteria"/>
</dbReference>
<evidence type="ECO:0000313" key="9">
    <source>
        <dbReference type="Proteomes" id="UP000012019"/>
    </source>
</evidence>
<dbReference type="Proteomes" id="UP000012019">
    <property type="component" value="Unassembled WGS sequence"/>
</dbReference>
<dbReference type="InterPro" id="IPR007816">
    <property type="entry name" value="ResB-like_domain"/>
</dbReference>
<dbReference type="PATRIC" id="fig|1286106.3.peg.1336"/>
<accession>M7PGY0</accession>
<keyword evidence="4 6" id="KW-1133">Transmembrane helix</keyword>
<evidence type="ECO:0000313" key="8">
    <source>
        <dbReference type="EMBL" id="EMR13160.1"/>
    </source>
</evidence>
<feature type="domain" description="ResB-like" evidence="7">
    <location>
        <begin position="1"/>
        <end position="627"/>
    </location>
</feature>
<evidence type="ECO:0000259" key="7">
    <source>
        <dbReference type="Pfam" id="PF05140"/>
    </source>
</evidence>
<feature type="transmembrane region" description="Helical" evidence="6">
    <location>
        <begin position="148"/>
        <end position="166"/>
    </location>
</feature>
<evidence type="ECO:0000256" key="2">
    <source>
        <dbReference type="ARBA" id="ARBA00022692"/>
    </source>
</evidence>
<evidence type="ECO:0000256" key="1">
    <source>
        <dbReference type="ARBA" id="ARBA00004141"/>
    </source>
</evidence>
<gene>
    <name evidence="8" type="ORF">MPL1_06647</name>
</gene>
<feature type="transmembrane region" description="Helical" evidence="6">
    <location>
        <begin position="573"/>
        <end position="592"/>
    </location>
</feature>
<name>M7PGY0_9GAMM</name>
<dbReference type="GO" id="GO:0017004">
    <property type="term" value="P:cytochrome complex assembly"/>
    <property type="evidence" value="ECO:0007669"/>
    <property type="project" value="UniProtKB-KW"/>
</dbReference>
<evidence type="ECO:0000256" key="6">
    <source>
        <dbReference type="SAM" id="Phobius"/>
    </source>
</evidence>
<dbReference type="PANTHER" id="PTHR31566:SF0">
    <property type="entry name" value="CYTOCHROME C BIOGENESIS PROTEIN CCS1, CHLOROPLASTIC"/>
    <property type="match status" value="1"/>
</dbReference>
<organism evidence="8 9">
    <name type="scientific">Methylophaga lonarensis MPL</name>
    <dbReference type="NCBI Taxonomy" id="1286106"/>
    <lineage>
        <taxon>Bacteria</taxon>
        <taxon>Pseudomonadati</taxon>
        <taxon>Pseudomonadota</taxon>
        <taxon>Gammaproteobacteria</taxon>
        <taxon>Thiotrichales</taxon>
        <taxon>Piscirickettsiaceae</taxon>
        <taxon>Methylophaga</taxon>
    </lineage>
</organism>